<dbReference type="EMBL" id="JAFLWW010000006">
    <property type="protein sequence ID" value="MBT1158053.1"/>
    <property type="molecule type" value="Genomic_DNA"/>
</dbReference>
<dbReference type="AlphaFoldDB" id="A0A9X1AE55"/>
<dbReference type="Proteomes" id="UP001138921">
    <property type="component" value="Unassembled WGS sequence"/>
</dbReference>
<keyword evidence="2" id="KW-1185">Reference proteome</keyword>
<accession>A0A9X1AE55</accession>
<evidence type="ECO:0008006" key="3">
    <source>
        <dbReference type="Google" id="ProtNLM"/>
    </source>
</evidence>
<name>A0A9X1AE55_9HYPH</name>
<sequence length="114" mass="12530">MIRRVILLGLSAIVAGCTTMSQGEYKTAQTALSGSPSLKREIMASCIKDENARSAKDKAEMAAVFNINPSTYAQTFCKRMINGMASNRITYQDYRNLDSSTADNSKLIRVLQGR</sequence>
<gene>
    <name evidence="1" type="ORF">J1C56_20865</name>
</gene>
<evidence type="ECO:0000313" key="1">
    <source>
        <dbReference type="EMBL" id="MBT1158053.1"/>
    </source>
</evidence>
<reference evidence="1" key="1">
    <citation type="journal article" date="2021" name="Microorganisms">
        <title>Phylogenomic Reconstruction and Metabolic Potential of the Genus Aminobacter.</title>
        <authorList>
            <person name="Artuso I."/>
            <person name="Turrini P."/>
            <person name="Pirolo M."/>
            <person name="Lugli G.A."/>
            <person name="Ventura M."/>
            <person name="Visca P."/>
        </authorList>
    </citation>
    <scope>NUCLEOTIDE SEQUENCE</scope>
    <source>
        <strain evidence="1">LMG 26462</strain>
    </source>
</reference>
<dbReference type="PROSITE" id="PS51257">
    <property type="entry name" value="PROKAR_LIPOPROTEIN"/>
    <property type="match status" value="1"/>
</dbReference>
<organism evidence="1 2">
    <name type="scientific">Aminobacter anthyllidis</name>
    <dbReference type="NCBI Taxonomy" id="1035067"/>
    <lineage>
        <taxon>Bacteria</taxon>
        <taxon>Pseudomonadati</taxon>
        <taxon>Pseudomonadota</taxon>
        <taxon>Alphaproteobacteria</taxon>
        <taxon>Hyphomicrobiales</taxon>
        <taxon>Phyllobacteriaceae</taxon>
        <taxon>Aminobacter</taxon>
    </lineage>
</organism>
<comment type="caution">
    <text evidence="1">The sequence shown here is derived from an EMBL/GenBank/DDBJ whole genome shotgun (WGS) entry which is preliminary data.</text>
</comment>
<protein>
    <recommendedName>
        <fullName evidence="3">Lipoprotein</fullName>
    </recommendedName>
</protein>
<proteinExistence type="predicted"/>
<evidence type="ECO:0000313" key="2">
    <source>
        <dbReference type="Proteomes" id="UP001138921"/>
    </source>
</evidence>
<dbReference type="RefSeq" id="WP_214391983.1">
    <property type="nucleotide sequence ID" value="NZ_JAFLWW010000006.1"/>
</dbReference>
<reference evidence="1" key="2">
    <citation type="submission" date="2021-03" db="EMBL/GenBank/DDBJ databases">
        <authorList>
            <person name="Artuso I."/>
            <person name="Turrini P."/>
            <person name="Pirolo M."/>
            <person name="Lugli G.A."/>
            <person name="Ventura M."/>
            <person name="Visca P."/>
        </authorList>
    </citation>
    <scope>NUCLEOTIDE SEQUENCE</scope>
    <source>
        <strain evidence="1">LMG 26462</strain>
    </source>
</reference>